<keyword evidence="2" id="KW-1185">Reference proteome</keyword>
<dbReference type="AlphaFoldDB" id="C7DGW2"/>
<evidence type="ECO:0000313" key="2">
    <source>
        <dbReference type="Proteomes" id="UP000332487"/>
    </source>
</evidence>
<reference evidence="1 2" key="2">
    <citation type="journal article" date="2010" name="Proc. Natl. Acad. Sci. U.S.A.">
        <title>Enigmatic, ultrasmall, uncultivated Archaea.</title>
        <authorList>
            <person name="Baker B.J."/>
            <person name="Comolli L.R."/>
            <person name="Dick G.J."/>
            <person name="Hauser L.J."/>
            <person name="Hyatt D."/>
            <person name="Dill B.D."/>
            <person name="Land M.L."/>
            <person name="Verberkmoes N.C."/>
            <person name="Hettich R.L."/>
            <person name="Banfield J.F."/>
        </authorList>
    </citation>
    <scope>NUCLEOTIDE SEQUENCE [LARGE SCALE GENOMIC DNA]</scope>
    <source>
        <strain evidence="1">ARMAN-2</strain>
    </source>
</reference>
<organism evidence="1 2">
    <name type="scientific">Candidatus Micrarchaeum acidiphilum ARMAN-2</name>
    <dbReference type="NCBI Taxonomy" id="425595"/>
    <lineage>
        <taxon>Archaea</taxon>
        <taxon>Candidatus Micrarchaeota</taxon>
        <taxon>Candidatus Micrarchaeia</taxon>
        <taxon>Candidatus Micrarchaeales</taxon>
        <taxon>Candidatus Micrarchaeaceae</taxon>
        <taxon>Candidatus Micrarchaeum</taxon>
    </lineage>
</organism>
<gene>
    <name evidence="1" type="ORF">UNLARM2_0312</name>
</gene>
<protein>
    <submittedName>
        <fullName evidence="1">Uncharacterized protein</fullName>
    </submittedName>
</protein>
<dbReference type="EMBL" id="GG697239">
    <property type="protein sequence ID" value="EET90283.1"/>
    <property type="molecule type" value="Genomic_DNA"/>
</dbReference>
<proteinExistence type="predicted"/>
<reference evidence="1 2" key="1">
    <citation type="journal article" date="2009" name="Genome Biol.">
        <title>Community-wide analysis of microbial genome sequence signatures.</title>
        <authorList>
            <person name="Dick G.J."/>
            <person name="Andersson A.F."/>
            <person name="Baker B.J."/>
            <person name="Simmons S.L."/>
            <person name="Thomas B.C."/>
            <person name="Yelton A.P."/>
            <person name="Banfield J.F."/>
        </authorList>
    </citation>
    <scope>NUCLEOTIDE SEQUENCE [LARGE SCALE GENOMIC DNA]</scope>
    <source>
        <strain evidence="1">ARMAN-2</strain>
    </source>
</reference>
<sequence length="73" mass="8470">MAERISNEAINRQEGYLYYVGKDGYVWQVPQRSNKSGTKKKIGNEYVQREKGFIYFVDSDGYIARAKQGRGKK</sequence>
<accession>C7DGW2</accession>
<dbReference type="Proteomes" id="UP000332487">
    <property type="component" value="Unassembled WGS sequence"/>
</dbReference>
<name>C7DGW2_MICA2</name>
<evidence type="ECO:0000313" key="1">
    <source>
        <dbReference type="EMBL" id="EET90283.1"/>
    </source>
</evidence>